<dbReference type="EC" id="2.1.1.37" evidence="1"/>
<dbReference type="InterPro" id="IPR050390">
    <property type="entry name" value="C5-Methyltransferase"/>
</dbReference>
<dbReference type="EMBL" id="GG697237">
    <property type="protein sequence ID" value="EET90487.1"/>
    <property type="molecule type" value="Genomic_DNA"/>
</dbReference>
<dbReference type="InterPro" id="IPR018117">
    <property type="entry name" value="C5_DNA_meth_AS"/>
</dbReference>
<accession>C7DGF9</accession>
<proteinExistence type="inferred from homology"/>
<dbReference type="InterPro" id="IPR001525">
    <property type="entry name" value="C5_MeTfrase"/>
</dbReference>
<evidence type="ECO:0000256" key="3">
    <source>
        <dbReference type="ARBA" id="ARBA00022679"/>
    </source>
</evidence>
<evidence type="ECO:0000256" key="5">
    <source>
        <dbReference type="RuleBase" id="RU000416"/>
    </source>
</evidence>
<keyword evidence="7" id="KW-1185">Reference proteome</keyword>
<reference evidence="6 7" key="2">
    <citation type="journal article" date="2010" name="Proc. Natl. Acad. Sci. U.S.A.">
        <title>Enigmatic, ultrasmall, uncultivated Archaea.</title>
        <authorList>
            <person name="Baker B.J."/>
            <person name="Comolli L.R."/>
            <person name="Dick G.J."/>
            <person name="Hauser L.J."/>
            <person name="Hyatt D."/>
            <person name="Dill B.D."/>
            <person name="Land M.L."/>
            <person name="Verberkmoes N.C."/>
            <person name="Hettich R.L."/>
            <person name="Banfield J.F."/>
        </authorList>
    </citation>
    <scope>NUCLEOTIDE SEQUENCE [LARGE SCALE GENOMIC DNA]</scope>
    <source>
        <strain evidence="6">ARMAN-2</strain>
    </source>
</reference>
<dbReference type="PANTHER" id="PTHR10629">
    <property type="entry name" value="CYTOSINE-SPECIFIC METHYLTRANSFERASE"/>
    <property type="match status" value="1"/>
</dbReference>
<dbReference type="GO" id="GO:0003677">
    <property type="term" value="F:DNA binding"/>
    <property type="evidence" value="ECO:0007669"/>
    <property type="project" value="TreeGrafter"/>
</dbReference>
<sequence>MKEQPTVIDIFCGAGGFSQGFKEAGYSILAGVDNWKPAVDTFSRNHKKSIGLEADMRSLTVGQLKTLVSEAKVNVVIGGPPCQGFSMGGNRNPADPRNSLFREFIRIVKGMAPDFFVMENVRGLLSLKLVDSKMTFGEKILHDFNSIGYRTTIHTLNAANYGVPQKRQRIFFIGVNRRQAEKAILPPVPTHSEHPTNGLKPWVPSKQFLLPPQKVSKRFYYSERMINGFIRRKKKNAERNIGFGWQFLDFSKPSNTISARYWKDGAEALVKYSNKKIRRLTPSECARLQSFPKNYKFCGSEREIYTQVGNAVPPLLARRIAENLLNYF</sequence>
<dbReference type="Gene3D" id="3.90.120.10">
    <property type="entry name" value="DNA Methylase, subunit A, domain 2"/>
    <property type="match status" value="1"/>
</dbReference>
<dbReference type="PRINTS" id="PR00105">
    <property type="entry name" value="C5METTRFRASE"/>
</dbReference>
<dbReference type="PANTHER" id="PTHR10629:SF52">
    <property type="entry name" value="DNA (CYTOSINE-5)-METHYLTRANSFERASE 1"/>
    <property type="match status" value="1"/>
</dbReference>
<dbReference type="InterPro" id="IPR029063">
    <property type="entry name" value="SAM-dependent_MTases_sf"/>
</dbReference>
<organism evidence="6 7">
    <name type="scientific">Candidatus Micrarchaeum acidiphilum ARMAN-2</name>
    <dbReference type="NCBI Taxonomy" id="425595"/>
    <lineage>
        <taxon>Archaea</taxon>
        <taxon>Candidatus Micrarchaeota</taxon>
        <taxon>Candidatus Micrarchaeia</taxon>
        <taxon>Candidatus Micrarchaeales</taxon>
        <taxon>Candidatus Micrarchaeaceae</taxon>
        <taxon>Candidatus Micrarchaeum</taxon>
    </lineage>
</organism>
<dbReference type="GO" id="GO:0032259">
    <property type="term" value="P:methylation"/>
    <property type="evidence" value="ECO:0007669"/>
    <property type="project" value="UniProtKB-KW"/>
</dbReference>
<dbReference type="Proteomes" id="UP000332487">
    <property type="component" value="Unassembled WGS sequence"/>
</dbReference>
<dbReference type="GO" id="GO:0044027">
    <property type="term" value="P:negative regulation of gene expression via chromosomal CpG island methylation"/>
    <property type="evidence" value="ECO:0007669"/>
    <property type="project" value="TreeGrafter"/>
</dbReference>
<dbReference type="PROSITE" id="PS00094">
    <property type="entry name" value="C5_MTASE_1"/>
    <property type="match status" value="1"/>
</dbReference>
<dbReference type="PROSITE" id="PS00095">
    <property type="entry name" value="C5_MTASE_2"/>
    <property type="match status" value="1"/>
</dbReference>
<dbReference type="SUPFAM" id="SSF53335">
    <property type="entry name" value="S-adenosyl-L-methionine-dependent methyltransferases"/>
    <property type="match status" value="1"/>
</dbReference>
<dbReference type="PROSITE" id="PS51679">
    <property type="entry name" value="SAM_MT_C5"/>
    <property type="match status" value="1"/>
</dbReference>
<protein>
    <recommendedName>
        <fullName evidence="1">DNA (cytosine-5-)-methyltransferase</fullName>
        <ecNumber evidence="1">2.1.1.37</ecNumber>
    </recommendedName>
</protein>
<keyword evidence="2 6" id="KW-0489">Methyltransferase</keyword>
<dbReference type="Gene3D" id="3.40.50.150">
    <property type="entry name" value="Vaccinia Virus protein VP39"/>
    <property type="match status" value="1"/>
</dbReference>
<evidence type="ECO:0000256" key="1">
    <source>
        <dbReference type="ARBA" id="ARBA00011975"/>
    </source>
</evidence>
<evidence type="ECO:0000313" key="6">
    <source>
        <dbReference type="EMBL" id="EET90487.1"/>
    </source>
</evidence>
<dbReference type="GO" id="GO:0003886">
    <property type="term" value="F:DNA (cytosine-5-)-methyltransferase activity"/>
    <property type="evidence" value="ECO:0007669"/>
    <property type="project" value="UniProtKB-EC"/>
</dbReference>
<dbReference type="Pfam" id="PF00145">
    <property type="entry name" value="DNA_methylase"/>
    <property type="match status" value="1"/>
</dbReference>
<dbReference type="AlphaFoldDB" id="C7DGF9"/>
<dbReference type="NCBIfam" id="TIGR00675">
    <property type="entry name" value="dcm"/>
    <property type="match status" value="1"/>
</dbReference>
<keyword evidence="4" id="KW-0949">S-adenosyl-L-methionine</keyword>
<dbReference type="REBASE" id="43671">
    <property type="entry name" value="M.Mac2ORF159P"/>
</dbReference>
<reference evidence="6 7" key="1">
    <citation type="journal article" date="2009" name="Genome Biol.">
        <title>Community-wide analysis of microbial genome sequence signatures.</title>
        <authorList>
            <person name="Dick G.J."/>
            <person name="Andersson A.F."/>
            <person name="Baker B.J."/>
            <person name="Simmons S.L."/>
            <person name="Thomas B.C."/>
            <person name="Yelton A.P."/>
            <person name="Banfield J.F."/>
        </authorList>
    </citation>
    <scope>NUCLEOTIDE SEQUENCE [LARGE SCALE GENOMIC DNA]</scope>
    <source>
        <strain evidence="6">ARMAN-2</strain>
    </source>
</reference>
<keyword evidence="3" id="KW-0808">Transferase</keyword>
<name>C7DGF9_MICA2</name>
<evidence type="ECO:0000313" key="7">
    <source>
        <dbReference type="Proteomes" id="UP000332487"/>
    </source>
</evidence>
<evidence type="ECO:0000256" key="4">
    <source>
        <dbReference type="ARBA" id="ARBA00022691"/>
    </source>
</evidence>
<gene>
    <name evidence="6" type="ORF">UNLARM2_0159</name>
</gene>
<dbReference type="InterPro" id="IPR031303">
    <property type="entry name" value="C5_meth_CS"/>
</dbReference>
<evidence type="ECO:0000256" key="2">
    <source>
        <dbReference type="ARBA" id="ARBA00022603"/>
    </source>
</evidence>
<comment type="similarity">
    <text evidence="5">Belongs to the class I-like SAM-binding methyltransferase superfamily. C5-methyltransferase family.</text>
</comment>